<dbReference type="Proteomes" id="UP000267096">
    <property type="component" value="Unassembled WGS sequence"/>
</dbReference>
<evidence type="ECO:0000313" key="2">
    <source>
        <dbReference type="EMBL" id="VDK50999.1"/>
    </source>
</evidence>
<protein>
    <submittedName>
        <fullName evidence="2 4">Uncharacterized protein</fullName>
    </submittedName>
</protein>
<reference evidence="2 3" key="2">
    <citation type="submission" date="2018-11" db="EMBL/GenBank/DDBJ databases">
        <authorList>
            <consortium name="Pathogen Informatics"/>
        </authorList>
    </citation>
    <scope>NUCLEOTIDE SEQUENCE [LARGE SCALE GENOMIC DNA]</scope>
</reference>
<evidence type="ECO:0000256" key="1">
    <source>
        <dbReference type="SAM" id="MobiDB-lite"/>
    </source>
</evidence>
<evidence type="ECO:0000313" key="3">
    <source>
        <dbReference type="Proteomes" id="UP000267096"/>
    </source>
</evidence>
<feature type="compositionally biased region" description="Low complexity" evidence="1">
    <location>
        <begin position="10"/>
        <end position="24"/>
    </location>
</feature>
<proteinExistence type="predicted"/>
<accession>A0A0M3K110</accession>
<dbReference type="EMBL" id="UYRR01031555">
    <property type="protein sequence ID" value="VDK50999.1"/>
    <property type="molecule type" value="Genomic_DNA"/>
</dbReference>
<dbReference type="AlphaFoldDB" id="A0A0M3K110"/>
<reference evidence="4" key="1">
    <citation type="submission" date="2017-02" db="UniProtKB">
        <authorList>
            <consortium name="WormBaseParasite"/>
        </authorList>
    </citation>
    <scope>IDENTIFICATION</scope>
</reference>
<sequence length="159" mass="16120">MFSPFRERFSLSCSSPSSSPSSPSSKHKRNSIPSGVLATPSSKVIVAVAVGLGTIRDDVSILNDANMAVGGGAVGNTTTSAAAGHGNTSNMTTSGANVMLMKTLKRLPIINERQRWRRTAAAAADLRLLLQLRCGTQIAAGGGGAAAAAAAPPLGIHNP</sequence>
<gene>
    <name evidence="2" type="ORF">ASIM_LOCUS13943</name>
</gene>
<name>A0A0M3K110_ANISI</name>
<dbReference type="WBParaSite" id="ASIM_0001453301-mRNA-1">
    <property type="protein sequence ID" value="ASIM_0001453301-mRNA-1"/>
    <property type="gene ID" value="ASIM_0001453301"/>
</dbReference>
<keyword evidence="3" id="KW-1185">Reference proteome</keyword>
<evidence type="ECO:0000313" key="4">
    <source>
        <dbReference type="WBParaSite" id="ASIM_0001453301-mRNA-1"/>
    </source>
</evidence>
<feature type="region of interest" description="Disordered" evidence="1">
    <location>
        <begin position="1"/>
        <end position="35"/>
    </location>
</feature>
<organism evidence="4">
    <name type="scientific">Anisakis simplex</name>
    <name type="common">Herring worm</name>
    <dbReference type="NCBI Taxonomy" id="6269"/>
    <lineage>
        <taxon>Eukaryota</taxon>
        <taxon>Metazoa</taxon>
        <taxon>Ecdysozoa</taxon>
        <taxon>Nematoda</taxon>
        <taxon>Chromadorea</taxon>
        <taxon>Rhabditida</taxon>
        <taxon>Spirurina</taxon>
        <taxon>Ascaridomorpha</taxon>
        <taxon>Ascaridoidea</taxon>
        <taxon>Anisakidae</taxon>
        <taxon>Anisakis</taxon>
        <taxon>Anisakis simplex complex</taxon>
    </lineage>
</organism>